<evidence type="ECO:0000256" key="4">
    <source>
        <dbReference type="ARBA" id="ARBA00026248"/>
    </source>
</evidence>
<protein>
    <submittedName>
        <fullName evidence="7">Glycoside hydrolase family 13 protein</fullName>
    </submittedName>
</protein>
<reference evidence="7 8" key="1">
    <citation type="journal article" date="2019" name="New Phytol.">
        <title>Comparative genomics reveals unique wood-decay strategies and fruiting body development in the Schizophyllaceae.</title>
        <authorList>
            <person name="Almasi E."/>
            <person name="Sahu N."/>
            <person name="Krizsan K."/>
            <person name="Balint B."/>
            <person name="Kovacs G.M."/>
            <person name="Kiss B."/>
            <person name="Cseklye J."/>
            <person name="Drula E."/>
            <person name="Henrissat B."/>
            <person name="Nagy I."/>
            <person name="Chovatia M."/>
            <person name="Adam C."/>
            <person name="LaButti K."/>
            <person name="Lipzen A."/>
            <person name="Riley R."/>
            <person name="Grigoriev I.V."/>
            <person name="Nagy L.G."/>
        </authorList>
    </citation>
    <scope>NUCLEOTIDE SEQUENCE [LARGE SCALE GENOMIC DNA]</scope>
    <source>
        <strain evidence="7 8">NL-1724</strain>
    </source>
</reference>
<dbReference type="FunFam" id="3.20.20.80:FF:000064">
    <property type="entry name" value="Oligo-1,6-glucosidase"/>
    <property type="match status" value="1"/>
</dbReference>
<dbReference type="PANTHER" id="PTHR10357:SF232">
    <property type="entry name" value="GLYCOSYL HYDROLASE FAMILY 13 CATALYTIC DOMAIN-CONTAINING PROTEIN"/>
    <property type="match status" value="1"/>
</dbReference>
<evidence type="ECO:0000256" key="1">
    <source>
        <dbReference type="ARBA" id="ARBA00008061"/>
    </source>
</evidence>
<dbReference type="InterPro" id="IPR017853">
    <property type="entry name" value="GH"/>
</dbReference>
<name>A0A550C5B6_9AGAR</name>
<dbReference type="SUPFAM" id="SSF51011">
    <property type="entry name" value="Glycosyl hydrolase domain"/>
    <property type="match status" value="1"/>
</dbReference>
<dbReference type="InterPro" id="IPR045857">
    <property type="entry name" value="O16G_dom_2"/>
</dbReference>
<dbReference type="CDD" id="cd11333">
    <property type="entry name" value="AmyAc_SI_OligoGlu_DGase"/>
    <property type="match status" value="1"/>
</dbReference>
<proteinExistence type="inferred from homology"/>
<dbReference type="FunFam" id="3.20.20.80:FF:000087">
    <property type="entry name" value="Oligo-1,6-glucosidase IMA1"/>
    <property type="match status" value="1"/>
</dbReference>
<dbReference type="FunFam" id="3.90.400.10:FF:000002">
    <property type="entry name" value="Sucrose isomerase"/>
    <property type="match status" value="1"/>
</dbReference>
<organism evidence="7 8">
    <name type="scientific">Schizophyllum amplum</name>
    <dbReference type="NCBI Taxonomy" id="97359"/>
    <lineage>
        <taxon>Eukaryota</taxon>
        <taxon>Fungi</taxon>
        <taxon>Dikarya</taxon>
        <taxon>Basidiomycota</taxon>
        <taxon>Agaricomycotina</taxon>
        <taxon>Agaricomycetes</taxon>
        <taxon>Agaricomycetidae</taxon>
        <taxon>Agaricales</taxon>
        <taxon>Schizophyllaceae</taxon>
        <taxon>Schizophyllum</taxon>
    </lineage>
</organism>
<dbReference type="Gene3D" id="3.90.400.10">
    <property type="entry name" value="Oligo-1,6-glucosidase, Domain 2"/>
    <property type="match status" value="1"/>
</dbReference>
<dbReference type="Proteomes" id="UP000320762">
    <property type="component" value="Unassembled WGS sequence"/>
</dbReference>
<dbReference type="GO" id="GO:0005987">
    <property type="term" value="P:sucrose catabolic process"/>
    <property type="evidence" value="ECO:0007669"/>
    <property type="project" value="TreeGrafter"/>
</dbReference>
<evidence type="ECO:0000256" key="5">
    <source>
        <dbReference type="SAM" id="MobiDB-lite"/>
    </source>
</evidence>
<feature type="region of interest" description="Disordered" evidence="5">
    <location>
        <begin position="439"/>
        <end position="460"/>
    </location>
</feature>
<dbReference type="Gene3D" id="2.60.40.1180">
    <property type="entry name" value="Golgi alpha-mannosidase II"/>
    <property type="match status" value="1"/>
</dbReference>
<evidence type="ECO:0000313" key="7">
    <source>
        <dbReference type="EMBL" id="TRM60003.1"/>
    </source>
</evidence>
<evidence type="ECO:0000259" key="6">
    <source>
        <dbReference type="SMART" id="SM00642"/>
    </source>
</evidence>
<gene>
    <name evidence="7" type="ORF">BD626DRAFT_408087</name>
</gene>
<comment type="similarity">
    <text evidence="1">Belongs to the glycosyl hydrolase 13 family.</text>
</comment>
<dbReference type="NCBIfam" id="NF008183">
    <property type="entry name" value="PRK10933.1"/>
    <property type="match status" value="1"/>
</dbReference>
<evidence type="ECO:0000256" key="3">
    <source>
        <dbReference type="ARBA" id="ARBA00023295"/>
    </source>
</evidence>
<dbReference type="GO" id="GO:0033934">
    <property type="term" value="F:glucan 1,4-alpha-maltotriohydrolase activity"/>
    <property type="evidence" value="ECO:0007669"/>
    <property type="project" value="TreeGrafter"/>
</dbReference>
<accession>A0A550C5B6</accession>
<dbReference type="InterPro" id="IPR006047">
    <property type="entry name" value="GH13_cat_dom"/>
</dbReference>
<keyword evidence="3" id="KW-0326">Glycosidase</keyword>
<dbReference type="GO" id="GO:0004574">
    <property type="term" value="F:oligo-1,6-glucosidase activity"/>
    <property type="evidence" value="ECO:0007669"/>
    <property type="project" value="TreeGrafter"/>
</dbReference>
<evidence type="ECO:0000256" key="2">
    <source>
        <dbReference type="ARBA" id="ARBA00022801"/>
    </source>
</evidence>
<dbReference type="InterPro" id="IPR013780">
    <property type="entry name" value="Glyco_hydro_b"/>
</dbReference>
<dbReference type="SMART" id="SM00642">
    <property type="entry name" value="Aamy"/>
    <property type="match status" value="1"/>
</dbReference>
<dbReference type="Gene3D" id="3.20.20.80">
    <property type="entry name" value="Glycosidases"/>
    <property type="match status" value="1"/>
</dbReference>
<keyword evidence="2 7" id="KW-0378">Hydrolase</keyword>
<keyword evidence="4" id="KW-0462">Maltose metabolism</keyword>
<dbReference type="Pfam" id="PF00128">
    <property type="entry name" value="Alpha-amylase"/>
    <property type="match status" value="1"/>
</dbReference>
<dbReference type="GO" id="GO:0000025">
    <property type="term" value="P:maltose catabolic process"/>
    <property type="evidence" value="ECO:0007669"/>
    <property type="project" value="TreeGrafter"/>
</dbReference>
<dbReference type="EMBL" id="VDMD01000024">
    <property type="protein sequence ID" value="TRM60003.1"/>
    <property type="molecule type" value="Genomic_DNA"/>
</dbReference>
<sequence>MYEPDRKWWKEAVIYQIYPISFFDSNGDGFGDLNGISSKLDYLKDLGVNVLWLSPIYKSPLADYGYDISDYRTIDPRYGTLGDWDNLLKGVHDRGMKLMMDLVVNHTSDEHAWFQESLKGKDDAKRDYYIWRPPKLAEDGSRQPPNNWRSVFQGSAWEYDKQSDEYYLHLYVAKQPDLNWDNPTVRDAVWDIMRFWIDRGCDGFRMDVINLISKVPGLPDAPVAEPNEKYQPASEFYTNGPRVHEYIQQMHREVLSKHDLITVGEAPFSYDESALCKYVLPANKELQMVFQFELVDIDSPKGPDRSSLAPRAWKLTEFKTIINKWQAYKRDEGYWNAVYIENHDQARSVSRFGNDADNRVRTLSAKMLAVMQATQCGTLYVYQGEELGMHNFPRSWPLEEYKDVATQNYYNRVLENRRRETGRDDVDMSDVMDGLQKKARDHARTPVQWDSTPNGGFTSGTPWMRVNDDYPTWNAAKQMADPDSVRSFWKRMLALRKEKPILVYGDFKLILPDDEEVFAYQRTLGASTALIYLNFTGKDTEAAFPTGVRSQLTYAFGNYPEASESPAGILLRPYQACIYFSTA</sequence>
<dbReference type="OrthoDB" id="1740265at2759"/>
<feature type="domain" description="Glycosyl hydrolase family 13 catalytic" evidence="6">
    <location>
        <begin position="16"/>
        <end position="444"/>
    </location>
</feature>
<dbReference type="STRING" id="97359.A0A550C5B6"/>
<dbReference type="SUPFAM" id="SSF51445">
    <property type="entry name" value="(Trans)glycosidases"/>
    <property type="match status" value="1"/>
</dbReference>
<feature type="compositionally biased region" description="Polar residues" evidence="5">
    <location>
        <begin position="448"/>
        <end position="460"/>
    </location>
</feature>
<dbReference type="GO" id="GO:0004556">
    <property type="term" value="F:alpha-amylase activity"/>
    <property type="evidence" value="ECO:0007669"/>
    <property type="project" value="TreeGrafter"/>
</dbReference>
<dbReference type="PANTHER" id="PTHR10357">
    <property type="entry name" value="ALPHA-AMYLASE FAMILY MEMBER"/>
    <property type="match status" value="1"/>
</dbReference>
<keyword evidence="8" id="KW-1185">Reference proteome</keyword>
<dbReference type="GO" id="GO:0004575">
    <property type="term" value="F:sucrose alpha-glucosidase activity"/>
    <property type="evidence" value="ECO:0007669"/>
    <property type="project" value="TreeGrafter"/>
</dbReference>
<evidence type="ECO:0000313" key="8">
    <source>
        <dbReference type="Proteomes" id="UP000320762"/>
    </source>
</evidence>
<comment type="caution">
    <text evidence="7">The sequence shown here is derived from an EMBL/GenBank/DDBJ whole genome shotgun (WGS) entry which is preliminary data.</text>
</comment>
<dbReference type="AlphaFoldDB" id="A0A550C5B6"/>